<dbReference type="InterPro" id="IPR009818">
    <property type="entry name" value="PAM2_motif"/>
</dbReference>
<dbReference type="Pfam" id="PF07145">
    <property type="entry name" value="PAM2"/>
    <property type="match status" value="1"/>
</dbReference>
<reference evidence="2" key="1">
    <citation type="submission" date="2019-07" db="EMBL/GenBank/DDBJ databases">
        <title>De Novo Assembly of kiwifruit Actinidia rufa.</title>
        <authorList>
            <person name="Sugita-Konishi S."/>
            <person name="Sato K."/>
            <person name="Mori E."/>
            <person name="Abe Y."/>
            <person name="Kisaki G."/>
            <person name="Hamano K."/>
            <person name="Suezawa K."/>
            <person name="Otani M."/>
            <person name="Fukuda T."/>
            <person name="Manabe T."/>
            <person name="Gomi K."/>
            <person name="Tabuchi M."/>
            <person name="Akimitsu K."/>
            <person name="Kataoka I."/>
        </authorList>
    </citation>
    <scope>NUCLEOTIDE SEQUENCE [LARGE SCALE GENOMIC DNA]</scope>
    <source>
        <strain evidence="2">cv. Fuchu</strain>
    </source>
</reference>
<evidence type="ECO:0000313" key="2">
    <source>
        <dbReference type="Proteomes" id="UP000585474"/>
    </source>
</evidence>
<organism evidence="1 2">
    <name type="scientific">Actinidia rufa</name>
    <dbReference type="NCBI Taxonomy" id="165716"/>
    <lineage>
        <taxon>Eukaryota</taxon>
        <taxon>Viridiplantae</taxon>
        <taxon>Streptophyta</taxon>
        <taxon>Embryophyta</taxon>
        <taxon>Tracheophyta</taxon>
        <taxon>Spermatophyta</taxon>
        <taxon>Magnoliopsida</taxon>
        <taxon>eudicotyledons</taxon>
        <taxon>Gunneridae</taxon>
        <taxon>Pentapetalae</taxon>
        <taxon>asterids</taxon>
        <taxon>Ericales</taxon>
        <taxon>Actinidiaceae</taxon>
        <taxon>Actinidia</taxon>
    </lineage>
</organism>
<dbReference type="EMBL" id="BJWL01000192">
    <property type="protein sequence ID" value="GFS33608.1"/>
    <property type="molecule type" value="Genomic_DNA"/>
</dbReference>
<keyword evidence="2" id="KW-1185">Reference proteome</keyword>
<dbReference type="PANTHER" id="PTHR33790:SF1">
    <property type="entry name" value="PROTEIN EARLY RESPONSIVE TO DEHYDRATION 15"/>
    <property type="match status" value="1"/>
</dbReference>
<dbReference type="PANTHER" id="PTHR33790">
    <property type="entry name" value="OS05G0344200 PROTEIN"/>
    <property type="match status" value="1"/>
</dbReference>
<gene>
    <name evidence="1" type="ORF">Acr_00g0029580</name>
</gene>
<dbReference type="AlphaFoldDB" id="A0A7J0DF43"/>
<dbReference type="Proteomes" id="UP000585474">
    <property type="component" value="Unassembled WGS sequence"/>
</dbReference>
<dbReference type="OrthoDB" id="1918588at2759"/>
<sequence>MDVIYLNACSSTLNPNAPMFVPSAYRAVEDFSDKWWDLVRTSPWFRDYWLQERFYDPQTDPSFSEIDDPALPDLDSLFDFDLIKRKSIPESTRPGLRSDSLANFLRFRCAEEEEERGQRKDLVSLGALKWRNGRVLVETPRYAVKAPKIVNVKVSPRPIQQPR</sequence>
<accession>A0A7J0DF43</accession>
<protein>
    <submittedName>
        <fullName evidence="1">Polyadenylate-binding protein interacting protein</fullName>
    </submittedName>
</protein>
<proteinExistence type="predicted"/>
<dbReference type="InterPro" id="IPR040414">
    <property type="entry name" value="CID1/CID2"/>
</dbReference>
<name>A0A7J0DF43_9ERIC</name>
<evidence type="ECO:0000313" key="1">
    <source>
        <dbReference type="EMBL" id="GFS33608.1"/>
    </source>
</evidence>
<comment type="caution">
    <text evidence="1">The sequence shown here is derived from an EMBL/GenBank/DDBJ whole genome shotgun (WGS) entry which is preliminary data.</text>
</comment>